<sequence>MASFTAVSGVLEALKSYLEQYKDLPGAGSVSVEILSSEGLKAGPVDATNKVGIYLHRISIDPFGRNRHLPAKPGLGNQPRKELPLNLHILLIGWSKTSFEHILLAWAMQILGSGTELDVSDIEDHISGDSSGWQDQDRVQILPEDMSSEDFMRMWDSLPHDYILSAPYIIKTLRLEPLTEQVIGPVQTIVLPIGEPE</sequence>
<keyword evidence="3" id="KW-1185">Reference proteome</keyword>
<name>A0A177NGC8_9GAMM</name>
<dbReference type="AlphaFoldDB" id="A0A177NGC8"/>
<gene>
    <name evidence="2" type="ORF">A1359_06935</name>
</gene>
<protein>
    <recommendedName>
        <fullName evidence="1">Pvc16 N-terminal domain-containing protein</fullName>
    </recommendedName>
</protein>
<organism evidence="2 3">
    <name type="scientific">Methylomonas lenta</name>
    <dbReference type="NCBI Taxonomy" id="980561"/>
    <lineage>
        <taxon>Bacteria</taxon>
        <taxon>Pseudomonadati</taxon>
        <taxon>Pseudomonadota</taxon>
        <taxon>Gammaproteobacteria</taxon>
        <taxon>Methylococcales</taxon>
        <taxon>Methylococcaceae</taxon>
        <taxon>Methylomonas</taxon>
    </lineage>
</organism>
<dbReference type="Proteomes" id="UP000078476">
    <property type="component" value="Unassembled WGS sequence"/>
</dbReference>
<dbReference type="EMBL" id="LUUI01000092">
    <property type="protein sequence ID" value="OAI16921.1"/>
    <property type="molecule type" value="Genomic_DNA"/>
</dbReference>
<accession>A0A177NGC8</accession>
<evidence type="ECO:0000313" key="2">
    <source>
        <dbReference type="EMBL" id="OAI16921.1"/>
    </source>
</evidence>
<dbReference type="RefSeq" id="WP_066980681.1">
    <property type="nucleotide sequence ID" value="NZ_LUUI01000092.1"/>
</dbReference>
<evidence type="ECO:0000313" key="3">
    <source>
        <dbReference type="Proteomes" id="UP000078476"/>
    </source>
</evidence>
<dbReference type="InterPro" id="IPR025351">
    <property type="entry name" value="Pvc16_N"/>
</dbReference>
<comment type="caution">
    <text evidence="2">The sequence shown here is derived from an EMBL/GenBank/DDBJ whole genome shotgun (WGS) entry which is preliminary data.</text>
</comment>
<dbReference type="Pfam" id="PF14065">
    <property type="entry name" value="Pvc16_N"/>
    <property type="match status" value="1"/>
</dbReference>
<reference evidence="2 3" key="1">
    <citation type="submission" date="2016-03" db="EMBL/GenBank/DDBJ databases">
        <authorList>
            <person name="Ploux O."/>
        </authorList>
    </citation>
    <scope>NUCLEOTIDE SEQUENCE [LARGE SCALE GENOMIC DNA]</scope>
    <source>
        <strain evidence="2 3">R-45370</strain>
    </source>
</reference>
<evidence type="ECO:0000259" key="1">
    <source>
        <dbReference type="Pfam" id="PF14065"/>
    </source>
</evidence>
<proteinExistence type="predicted"/>
<dbReference type="STRING" id="980561.A1359_06935"/>
<dbReference type="OrthoDB" id="527247at2"/>
<feature type="domain" description="Pvc16 N-terminal" evidence="1">
    <location>
        <begin position="10"/>
        <end position="186"/>
    </location>
</feature>